<evidence type="ECO:0000256" key="2">
    <source>
        <dbReference type="ARBA" id="ARBA00023009"/>
    </source>
</evidence>
<feature type="domain" description="Phage head morphogenesis" evidence="5">
    <location>
        <begin position="580"/>
        <end position="700"/>
    </location>
</feature>
<evidence type="ECO:0000313" key="6">
    <source>
        <dbReference type="EMBL" id="DAD66197.1"/>
    </source>
</evidence>
<dbReference type="Pfam" id="PF04860">
    <property type="entry name" value="Phage_portal"/>
    <property type="match status" value="1"/>
</dbReference>
<protein>
    <submittedName>
        <fullName evidence="6">Portal protein</fullName>
    </submittedName>
</protein>
<proteinExistence type="predicted"/>
<keyword evidence="1" id="KW-1188">Viral release from host cell</keyword>
<keyword evidence="3" id="KW-0231">Viral genome packaging</keyword>
<evidence type="ECO:0000259" key="5">
    <source>
        <dbReference type="Pfam" id="PF04233"/>
    </source>
</evidence>
<organism evidence="6">
    <name type="scientific">Siphoviridae sp. ctjfQ5</name>
    <dbReference type="NCBI Taxonomy" id="2823594"/>
    <lineage>
        <taxon>Viruses</taxon>
        <taxon>Duplodnaviria</taxon>
        <taxon>Heunggongvirae</taxon>
        <taxon>Uroviricota</taxon>
        <taxon>Caudoviricetes</taxon>
    </lineage>
</organism>
<dbReference type="Pfam" id="PF04233">
    <property type="entry name" value="Phage_Mu_F"/>
    <property type="match status" value="1"/>
</dbReference>
<sequence>MRLFNIEITRRKKVRDVYQGGSDSFVSRWARPPSMNTAEWLGMFSTSPRLAVVDRIASDLANISGKLLRIEDDGTEVEITNHPFLDFMSHPNPLYEMTSSAIWRLHEIYLMLVGESFFLIERDERGRPVELWNVPPHWVKLTPYLGNPTYQITSSGGLTMTVPVDDMFVMKQLNPLDPFLRGLGIAESIADEVEIDEYAAKFQKRFFYNDATPPVVFLMPDATNEQRDAFLARWNQKHKGVENSHRAAALSGNVEVKELGSTDGKNLGFIESRIAMRDAVLEHFGVPREIMGITENSNRSTADAAQYIYAKNVLTSRIRMREEAINTQLLPMFGSGLVWRFDPVIPYDKDFDKAKAIDGWNSGLLMQNEARRLLDLPEVDGGDVFKVSLNDLFLSESDDPAAISQQIVREDLSALYDEPTHGEKSMRANVSSMLRRESLAVQQNERLFEAAVSKHFASQQSAIAAALGETVKANVSDVFAELSDYLLPDGTFDPELWAQLPEIEQQRLADAIAAGLLDWDKEAEKLMNLFNPLWRKTYNDGVSISEDGYGLTDLVRPEFVSSAKINGGKRIVGIEQTTRDKIADIIVRGVSEGLSQVSLRESIQNTMSTTKSRAKLIARQETMTALATGQFDTMKAAGAKTKTWHHRPQKNPRDGSHGPNHVILNGETVAIDAKFSNGLRYPRDPNDPRPEELINCRCYLTYGGF</sequence>
<evidence type="ECO:0000256" key="1">
    <source>
        <dbReference type="ARBA" id="ARBA00022950"/>
    </source>
</evidence>
<dbReference type="InterPro" id="IPR006528">
    <property type="entry name" value="Phage_head_morphogenesis_dom"/>
</dbReference>
<dbReference type="InterPro" id="IPR006944">
    <property type="entry name" value="Phage/GTA_portal"/>
</dbReference>
<dbReference type="EMBL" id="BK014655">
    <property type="protein sequence ID" value="DAD66197.1"/>
    <property type="molecule type" value="Genomic_DNA"/>
</dbReference>
<evidence type="ECO:0000256" key="4">
    <source>
        <dbReference type="SAM" id="MobiDB-lite"/>
    </source>
</evidence>
<keyword evidence="2" id="KW-1171">Viral genome ejection through host cell envelope</keyword>
<name>A0A8S5L8G0_9CAUD</name>
<feature type="region of interest" description="Disordered" evidence="4">
    <location>
        <begin position="642"/>
        <end position="662"/>
    </location>
</feature>
<keyword evidence="1" id="KW-0118">Viral capsid assembly</keyword>
<accession>A0A8S5L8G0</accession>
<reference evidence="6" key="1">
    <citation type="journal article" date="2021" name="Proc. Natl. Acad. Sci. U.S.A.">
        <title>A Catalog of Tens of Thousands of Viruses from Human Metagenomes Reveals Hidden Associations with Chronic Diseases.</title>
        <authorList>
            <person name="Tisza M.J."/>
            <person name="Buck C.B."/>
        </authorList>
    </citation>
    <scope>NUCLEOTIDE SEQUENCE</scope>
    <source>
        <strain evidence="6">CtjfQ5</strain>
    </source>
</reference>
<keyword evidence="2" id="KW-1162">Viral penetration into host cytoplasm</keyword>
<evidence type="ECO:0000256" key="3">
    <source>
        <dbReference type="ARBA" id="ARBA00023219"/>
    </source>
</evidence>
<keyword evidence="2" id="KW-1160">Virus entry into host cell</keyword>